<reference evidence="2 3" key="1">
    <citation type="submission" date="2015-01" db="EMBL/GenBank/DDBJ databases">
        <title>Lifestyle Evolution in Cyanobacterial Symbionts of Sponges.</title>
        <authorList>
            <person name="Burgsdorf I."/>
            <person name="Slaby B.M."/>
            <person name="Handley K.M."/>
            <person name="Haber M."/>
            <person name="Blom J."/>
            <person name="Marshall C.W."/>
            <person name="Gilbert J.A."/>
            <person name="Hentschel U."/>
            <person name="Steindler L."/>
        </authorList>
    </citation>
    <scope>NUCLEOTIDE SEQUENCE [LARGE SCALE GENOMIC DNA]</scope>
    <source>
        <strain evidence="2">142</strain>
    </source>
</reference>
<organism evidence="2 3">
    <name type="scientific">Candidatus Synechococcus spongiarum 142</name>
    <dbReference type="NCBI Taxonomy" id="1608213"/>
    <lineage>
        <taxon>Bacteria</taxon>
        <taxon>Bacillati</taxon>
        <taxon>Cyanobacteriota</taxon>
        <taxon>Cyanophyceae</taxon>
        <taxon>Synechococcales</taxon>
        <taxon>Synechococcaceae</taxon>
        <taxon>Synechococcus</taxon>
    </lineage>
</organism>
<sequence>MNHSEDWQAARQEAMDVAARVPAILKTLAIAAALEAKRWIFTHVPVVRHLPESWRILWQSLDFLAALAGACLILAYRWAIPSWLRPRPGHADCLTDSNDRGHTTGQRWAA</sequence>
<keyword evidence="1" id="KW-0472">Membrane</keyword>
<evidence type="ECO:0000256" key="1">
    <source>
        <dbReference type="SAM" id="Phobius"/>
    </source>
</evidence>
<name>A0A6N3X7W4_9SYNE</name>
<keyword evidence="1" id="KW-1133">Transmembrane helix</keyword>
<dbReference type="AlphaFoldDB" id="A0A6N3X7W4"/>
<evidence type="ECO:0000313" key="3">
    <source>
        <dbReference type="Proteomes" id="UP000035054"/>
    </source>
</evidence>
<keyword evidence="1" id="KW-0812">Transmembrane</keyword>
<dbReference type="EMBL" id="JXUO01000063">
    <property type="protein sequence ID" value="KKZ15134.1"/>
    <property type="molecule type" value="Genomic_DNA"/>
</dbReference>
<evidence type="ECO:0000313" key="2">
    <source>
        <dbReference type="EMBL" id="KKZ15134.1"/>
    </source>
</evidence>
<protein>
    <submittedName>
        <fullName evidence="2">Uncharacterized protein</fullName>
    </submittedName>
</protein>
<comment type="caution">
    <text evidence="2">The sequence shown here is derived from an EMBL/GenBank/DDBJ whole genome shotgun (WGS) entry which is preliminary data.</text>
</comment>
<feature type="transmembrane region" description="Helical" evidence="1">
    <location>
        <begin position="56"/>
        <end position="79"/>
    </location>
</feature>
<proteinExistence type="predicted"/>
<accession>A0A6N3X7W4</accession>
<gene>
    <name evidence="2" type="ORF">TH68_02050</name>
</gene>
<dbReference type="Proteomes" id="UP000035054">
    <property type="component" value="Unassembled WGS sequence"/>
</dbReference>